<sequence length="362" mass="38932">MLGWWRGWWQRPDQFDWFSAYLRDRGLQVRWRMATFVFTVLLVAVPVVMVGSPAGPGGPLQTWIVIGASASALAASLLWLFRWPSRAQSLAYSTVCSVSIAAGCLAIQDPYAGLMGCTMFAAIGGFVAYFHALAHVVANLVVALSCATINAVRILVETDDIRIVAGSAALVLGLNLGVPFGIHTLVHSLHIDLRDSDRDPLTGLLNRRSFYNMVRDLIAARRQVNTPVNVTMVDLDDFKLLNDTHGHAVGDAALVSVAAVLQEHTEPGTVLGRLGGEEFVIADVDAAARHAITAERIRRGIAATPFQITASFGICSTTVAAGAEIDHPGFLDRLIQAADAAMYQSKRAGGNRVVHDRLDIPG</sequence>
<feature type="transmembrane region" description="Helical" evidence="1">
    <location>
        <begin position="60"/>
        <end position="81"/>
    </location>
</feature>
<keyword evidence="4" id="KW-1185">Reference proteome</keyword>
<keyword evidence="1" id="KW-0812">Transmembrane</keyword>
<dbReference type="PANTHER" id="PTHR45138:SF9">
    <property type="entry name" value="DIGUANYLATE CYCLASE DGCM-RELATED"/>
    <property type="match status" value="1"/>
</dbReference>
<keyword evidence="1" id="KW-1133">Transmembrane helix</keyword>
<accession>A0ABT8HP16</accession>
<dbReference type="InterPro" id="IPR043128">
    <property type="entry name" value="Rev_trsase/Diguanyl_cyclase"/>
</dbReference>
<evidence type="ECO:0000256" key="1">
    <source>
        <dbReference type="SAM" id="Phobius"/>
    </source>
</evidence>
<name>A0ABT8HP16_MYCAO</name>
<gene>
    <name evidence="3" type="ORF">QYF68_32455</name>
</gene>
<dbReference type="CDD" id="cd01949">
    <property type="entry name" value="GGDEF"/>
    <property type="match status" value="1"/>
</dbReference>
<feature type="transmembrane region" description="Helical" evidence="1">
    <location>
        <begin position="163"/>
        <end position="186"/>
    </location>
</feature>
<dbReference type="PROSITE" id="PS50887">
    <property type="entry name" value="GGDEF"/>
    <property type="match status" value="1"/>
</dbReference>
<keyword evidence="3" id="KW-0808">Transferase</keyword>
<reference evidence="3" key="1">
    <citation type="submission" date="2023-07" db="EMBL/GenBank/DDBJ databases">
        <title>Degradation of tert-butanol by M. austroafricanum TBA100.</title>
        <authorList>
            <person name="Helbich S."/>
            <person name="Vainshtein Y."/>
        </authorList>
    </citation>
    <scope>NUCLEOTIDE SEQUENCE</scope>
    <source>
        <strain evidence="3">TBA100</strain>
    </source>
</reference>
<evidence type="ECO:0000313" key="3">
    <source>
        <dbReference type="EMBL" id="MDN4522501.1"/>
    </source>
</evidence>
<proteinExistence type="predicted"/>
<dbReference type="SUPFAM" id="SSF55073">
    <property type="entry name" value="Nucleotide cyclase"/>
    <property type="match status" value="1"/>
</dbReference>
<dbReference type="PANTHER" id="PTHR45138">
    <property type="entry name" value="REGULATORY COMPONENTS OF SENSORY TRANSDUCTION SYSTEM"/>
    <property type="match status" value="1"/>
</dbReference>
<evidence type="ECO:0000313" key="4">
    <source>
        <dbReference type="Proteomes" id="UP001172687"/>
    </source>
</evidence>
<dbReference type="Pfam" id="PF00990">
    <property type="entry name" value="GGDEF"/>
    <property type="match status" value="1"/>
</dbReference>
<dbReference type="NCBIfam" id="TIGR00254">
    <property type="entry name" value="GGDEF"/>
    <property type="match status" value="1"/>
</dbReference>
<feature type="transmembrane region" description="Helical" evidence="1">
    <location>
        <begin position="33"/>
        <end position="54"/>
    </location>
</feature>
<keyword evidence="3" id="KW-0548">Nucleotidyltransferase</keyword>
<dbReference type="Proteomes" id="UP001172687">
    <property type="component" value="Unassembled WGS sequence"/>
</dbReference>
<protein>
    <submittedName>
        <fullName evidence="3">GGDEF domain-containing protein</fullName>
        <ecNumber evidence="3">2.7.7.65</ecNumber>
    </submittedName>
</protein>
<dbReference type="EMBL" id="JAUHTC010000101">
    <property type="protein sequence ID" value="MDN4522501.1"/>
    <property type="molecule type" value="Genomic_DNA"/>
</dbReference>
<dbReference type="InterPro" id="IPR000160">
    <property type="entry name" value="GGDEF_dom"/>
</dbReference>
<dbReference type="Gene3D" id="3.30.70.270">
    <property type="match status" value="1"/>
</dbReference>
<dbReference type="InterPro" id="IPR029787">
    <property type="entry name" value="Nucleotide_cyclase"/>
</dbReference>
<dbReference type="EC" id="2.7.7.65" evidence="3"/>
<keyword evidence="1" id="KW-0472">Membrane</keyword>
<dbReference type="SMART" id="SM00267">
    <property type="entry name" value="GGDEF"/>
    <property type="match status" value="1"/>
</dbReference>
<dbReference type="RefSeq" id="WP_208676303.1">
    <property type="nucleotide sequence ID" value="NZ_CP070380.1"/>
</dbReference>
<dbReference type="GO" id="GO:0052621">
    <property type="term" value="F:diguanylate cyclase activity"/>
    <property type="evidence" value="ECO:0007669"/>
    <property type="project" value="UniProtKB-EC"/>
</dbReference>
<evidence type="ECO:0000259" key="2">
    <source>
        <dbReference type="PROSITE" id="PS50887"/>
    </source>
</evidence>
<comment type="caution">
    <text evidence="3">The sequence shown here is derived from an EMBL/GenBank/DDBJ whole genome shotgun (WGS) entry which is preliminary data.</text>
</comment>
<organism evidence="3 4">
    <name type="scientific">Mycolicibacterium austroafricanum</name>
    <name type="common">Mycobacterium austroafricanum</name>
    <dbReference type="NCBI Taxonomy" id="39687"/>
    <lineage>
        <taxon>Bacteria</taxon>
        <taxon>Bacillati</taxon>
        <taxon>Actinomycetota</taxon>
        <taxon>Actinomycetes</taxon>
        <taxon>Mycobacteriales</taxon>
        <taxon>Mycobacteriaceae</taxon>
        <taxon>Mycolicibacterium</taxon>
    </lineage>
</organism>
<dbReference type="InterPro" id="IPR050469">
    <property type="entry name" value="Diguanylate_Cyclase"/>
</dbReference>
<feature type="domain" description="GGDEF" evidence="2">
    <location>
        <begin position="226"/>
        <end position="358"/>
    </location>
</feature>